<organism evidence="3 4">
    <name type="scientific">Trypanosoma cruzi marinkellei</name>
    <dbReference type="NCBI Taxonomy" id="85056"/>
    <lineage>
        <taxon>Eukaryota</taxon>
        <taxon>Discoba</taxon>
        <taxon>Euglenozoa</taxon>
        <taxon>Kinetoplastea</taxon>
        <taxon>Metakinetoplastina</taxon>
        <taxon>Trypanosomatida</taxon>
        <taxon>Trypanosomatidae</taxon>
        <taxon>Trypanosoma</taxon>
        <taxon>Schizotrypanum</taxon>
    </lineage>
</organism>
<feature type="compositionally biased region" description="Polar residues" evidence="2">
    <location>
        <begin position="89"/>
        <end position="101"/>
    </location>
</feature>
<evidence type="ECO:0000256" key="2">
    <source>
        <dbReference type="SAM" id="MobiDB-lite"/>
    </source>
</evidence>
<name>K2LXJ6_TRYCR</name>
<dbReference type="AlphaFoldDB" id="K2LXJ6"/>
<accession>K2LXJ6</accession>
<evidence type="ECO:0000313" key="3">
    <source>
        <dbReference type="EMBL" id="EKF27398.1"/>
    </source>
</evidence>
<feature type="coiled-coil region" evidence="1">
    <location>
        <begin position="232"/>
        <end position="266"/>
    </location>
</feature>
<dbReference type="EMBL" id="AHKC01018311">
    <property type="protein sequence ID" value="EKF27398.1"/>
    <property type="molecule type" value="Genomic_DNA"/>
</dbReference>
<proteinExistence type="predicted"/>
<dbReference type="OrthoDB" id="249788at2759"/>
<keyword evidence="4" id="KW-1185">Reference proteome</keyword>
<reference evidence="3 4" key="1">
    <citation type="journal article" date="2012" name="BMC Genomics">
        <title>Comparative genomic analysis of human infective Trypanosoma cruzi lineages with the bat-restricted subspecies T. cruzi marinkellei.</title>
        <authorList>
            <person name="Franzen O."/>
            <person name="Talavera-Lopez C."/>
            <person name="Ochaya S."/>
            <person name="Butler C.E."/>
            <person name="Messenger L.A."/>
            <person name="Lewis M.D."/>
            <person name="Llewellyn M.S."/>
            <person name="Marinkelle C.J."/>
            <person name="Tyler K.M."/>
            <person name="Miles M.A."/>
            <person name="Andersson B."/>
        </authorList>
    </citation>
    <scope>NUCLEOTIDE SEQUENCE [LARGE SCALE GENOMIC DNA]</scope>
    <source>
        <strain evidence="3 4">B7</strain>
    </source>
</reference>
<keyword evidence="1" id="KW-0175">Coiled coil</keyword>
<feature type="region of interest" description="Disordered" evidence="2">
    <location>
        <begin position="88"/>
        <end position="115"/>
    </location>
</feature>
<feature type="coiled-coil region" evidence="1">
    <location>
        <begin position="550"/>
        <end position="580"/>
    </location>
</feature>
<dbReference type="Proteomes" id="UP000007350">
    <property type="component" value="Unassembled WGS sequence"/>
</dbReference>
<evidence type="ECO:0000313" key="4">
    <source>
        <dbReference type="Proteomes" id="UP000007350"/>
    </source>
</evidence>
<evidence type="ECO:0000256" key="1">
    <source>
        <dbReference type="SAM" id="Coils"/>
    </source>
</evidence>
<feature type="coiled-coil region" evidence="1">
    <location>
        <begin position="36"/>
        <end position="70"/>
    </location>
</feature>
<gene>
    <name evidence="3" type="ORF">MOQ_008882</name>
</gene>
<protein>
    <submittedName>
        <fullName evidence="3">Uncharacterized protein</fullName>
    </submittedName>
</protein>
<comment type="caution">
    <text evidence="3">The sequence shown here is derived from an EMBL/GenBank/DDBJ whole genome shotgun (WGS) entry which is preliminary data.</text>
</comment>
<sequence>MRSKSHFTPPRAKCTATTAATTATTTVASGLPPKKVAELVRQLAESRYEAQQLRQQIQSLHQENASFRAVVLPRNIDGSIADVSMPQKELNQQRETTNQKQPQHEGGRPCAINGKVTTARNGSTVKHSGFMDQKITSPEKAQTSILPESIGMLLTPPSSSLKAAEEPSVKGVENLEKRSSSLEDSYWRKKYAKLKRTHEKALRERDVQLAEVQHLVYQIHEEHDELRHRHERDSLQRQLEIESRSRMSLEEKTKSLEEELLVWRQRFLHLVGETAYMPNHVMASEVVPTLGDTCDGGNYSSPPDGLNQTDRSFMCPESAPVSMIDADASPQGENALNGARYGKTMEKRKNDVEQFYLQKWRKQKREDVNTVDSHGIQNSSPRPFTRIYRHSVAVQVGPSTAAATSQTESCSQKSVGTFVDFGTQSNNANPGLSHFTGESEPTPDAKKKILATFDRNIEDLPKSHFQEKSTGSVSLFSPRTYNSRSLQDHVYYLVNQVHGRGNRHRTSSVPLCRQLEEVHPPSNPFAFPMASSSASMAGRGISTDDNQAKRDRLEEDIRKHDQLLEAVAKLQRRAQRVAKTPSF</sequence>